<accession>A0A3P8UJ63</accession>
<dbReference type="InterPro" id="IPR056596">
    <property type="entry name" value="FLAD1_M"/>
</dbReference>
<evidence type="ECO:0000313" key="3">
    <source>
        <dbReference type="Proteomes" id="UP000265120"/>
    </source>
</evidence>
<dbReference type="Pfam" id="PF24102">
    <property type="entry name" value="FLAD1_M"/>
    <property type="match status" value="1"/>
</dbReference>
<reference evidence="2" key="2">
    <citation type="submission" date="2025-08" db="UniProtKB">
        <authorList>
            <consortium name="Ensembl"/>
        </authorList>
    </citation>
    <scope>IDENTIFICATION</scope>
</reference>
<keyword evidence="3" id="KW-1185">Reference proteome</keyword>
<dbReference type="GeneTree" id="ENSGT00940000175317"/>
<sequence>MEKAFRGLEHLFTSSAITFHTREVFVDADETEIAPVLTKLQTGWGKKVALGSYPDWMSNYHRVRLVLDSDSFEEVDKARAQLLDELPKGSVVPLVTDSVSIAPAEVYALAGNGERKTGCRERWERIIKLCHCNTK</sequence>
<reference evidence="2 3" key="1">
    <citation type="journal article" date="2014" name="Nat. Genet.">
        <title>Whole-genome sequence of a flatfish provides insights into ZW sex chromosome evolution and adaptation to a benthic lifestyle.</title>
        <authorList>
            <person name="Chen S."/>
            <person name="Zhang G."/>
            <person name="Shao C."/>
            <person name="Huang Q."/>
            <person name="Liu G."/>
            <person name="Zhang P."/>
            <person name="Song W."/>
            <person name="An N."/>
            <person name="Chalopin D."/>
            <person name="Volff J.N."/>
            <person name="Hong Y."/>
            <person name="Li Q."/>
            <person name="Sha Z."/>
            <person name="Zhou H."/>
            <person name="Xie M."/>
            <person name="Yu Q."/>
            <person name="Liu Y."/>
            <person name="Xiang H."/>
            <person name="Wang N."/>
            <person name="Wu K."/>
            <person name="Yang C."/>
            <person name="Zhou Q."/>
            <person name="Liao X."/>
            <person name="Yang L."/>
            <person name="Hu Q."/>
            <person name="Zhang J."/>
            <person name="Meng L."/>
            <person name="Jin L."/>
            <person name="Tian Y."/>
            <person name="Lian J."/>
            <person name="Yang J."/>
            <person name="Miao G."/>
            <person name="Liu S."/>
            <person name="Liang Z."/>
            <person name="Yan F."/>
            <person name="Li Y."/>
            <person name="Sun B."/>
            <person name="Zhang H."/>
            <person name="Zhang J."/>
            <person name="Zhu Y."/>
            <person name="Du M."/>
            <person name="Zhao Y."/>
            <person name="Schartl M."/>
            <person name="Tang Q."/>
            <person name="Wang J."/>
        </authorList>
    </citation>
    <scope>NUCLEOTIDE SEQUENCE</scope>
</reference>
<dbReference type="InParanoid" id="A0A3P8UJ63"/>
<name>A0A3P8UJ63_CYNSE</name>
<dbReference type="OMA" id="ITFHTRE"/>
<feature type="domain" description="FAD synthase middle" evidence="1">
    <location>
        <begin position="19"/>
        <end position="93"/>
    </location>
</feature>
<dbReference type="Ensembl" id="ENSCSET00000003303.1">
    <property type="protein sequence ID" value="ENSCSEP00000003258.1"/>
    <property type="gene ID" value="ENSCSEG00000002135.1"/>
</dbReference>
<organism evidence="2 3">
    <name type="scientific">Cynoglossus semilaevis</name>
    <name type="common">Tongue sole</name>
    <dbReference type="NCBI Taxonomy" id="244447"/>
    <lineage>
        <taxon>Eukaryota</taxon>
        <taxon>Metazoa</taxon>
        <taxon>Chordata</taxon>
        <taxon>Craniata</taxon>
        <taxon>Vertebrata</taxon>
        <taxon>Euteleostomi</taxon>
        <taxon>Actinopterygii</taxon>
        <taxon>Neopterygii</taxon>
        <taxon>Teleostei</taxon>
        <taxon>Neoteleostei</taxon>
        <taxon>Acanthomorphata</taxon>
        <taxon>Carangaria</taxon>
        <taxon>Pleuronectiformes</taxon>
        <taxon>Pleuronectoidei</taxon>
        <taxon>Cynoglossidae</taxon>
        <taxon>Cynoglossinae</taxon>
        <taxon>Cynoglossus</taxon>
    </lineage>
</organism>
<dbReference type="Proteomes" id="UP000265120">
    <property type="component" value="Chromosome 13"/>
</dbReference>
<dbReference type="AlphaFoldDB" id="A0A3P8UJ63"/>
<reference evidence="2" key="3">
    <citation type="submission" date="2025-09" db="UniProtKB">
        <authorList>
            <consortium name="Ensembl"/>
        </authorList>
    </citation>
    <scope>IDENTIFICATION</scope>
</reference>
<dbReference type="STRING" id="244447.ENSCSEP00000003258"/>
<evidence type="ECO:0000259" key="1">
    <source>
        <dbReference type="Pfam" id="PF24102"/>
    </source>
</evidence>
<protein>
    <recommendedName>
        <fullName evidence="1">FAD synthase middle domain-containing protein</fullName>
    </recommendedName>
</protein>
<evidence type="ECO:0000313" key="2">
    <source>
        <dbReference type="Ensembl" id="ENSCSEP00000003258.1"/>
    </source>
</evidence>
<proteinExistence type="predicted"/>